<dbReference type="InterPro" id="IPR025406">
    <property type="entry name" value="DUF4132"/>
</dbReference>
<dbReference type="RefSeq" id="WP_281835069.1">
    <property type="nucleotide sequence ID" value="NZ_BSDY01000006.1"/>
</dbReference>
<evidence type="ECO:0000259" key="2">
    <source>
        <dbReference type="Pfam" id="PF13569"/>
    </source>
</evidence>
<dbReference type="AlphaFoldDB" id="A0A9W6GL29"/>
<keyword evidence="1" id="KW-0175">Coiled coil</keyword>
<evidence type="ECO:0000313" key="3">
    <source>
        <dbReference type="EMBL" id="GLI56140.1"/>
    </source>
</evidence>
<feature type="domain" description="DUF4132" evidence="2">
    <location>
        <begin position="252"/>
        <end position="407"/>
    </location>
</feature>
<protein>
    <recommendedName>
        <fullName evidence="2">DUF4132 domain-containing protein</fullName>
    </recommendedName>
</protein>
<name>A0A9W6GL29_9FUSO</name>
<organism evidence="3 4">
    <name type="scientific">Propionigenium maris DSM 9537</name>
    <dbReference type="NCBI Taxonomy" id="1123000"/>
    <lineage>
        <taxon>Bacteria</taxon>
        <taxon>Fusobacteriati</taxon>
        <taxon>Fusobacteriota</taxon>
        <taxon>Fusobacteriia</taxon>
        <taxon>Fusobacteriales</taxon>
        <taxon>Fusobacteriaceae</taxon>
        <taxon>Propionigenium</taxon>
    </lineage>
</organism>
<dbReference type="EMBL" id="BSDY01000006">
    <property type="protein sequence ID" value="GLI56140.1"/>
    <property type="molecule type" value="Genomic_DNA"/>
</dbReference>
<sequence length="512" mass="59163">MVCSCLLTDLEDYRRCADGGCGISMPQVEIEEEFELDYYLDEVYPSRGEPALDLERMEVPVRIDGGNPTRAVSYLIDIYREGHGDTMKDEGLLIGSCMTRESMGRFVRSIYDHWNYKGCRASDKWLLMIPVIHGNRCNLREVESLIYRLGGNSMQRIALYLIEAMVVRGDMEALITLNRIRKLSKYKSLRAGAQEALEEVAKKLDISRYEVEDLFIGDMGFGRGDIMVDYGGEVMKLHLEDDFTIGIERESGRIIKALPKKPYMSVGMMETRDRLKELKKEIKRELKLQRDRLEEALREFRRWRGEPFRELLLKNLVMSRLGRCLLWGIYNGDTLETPFYVEDDFYTIDGKKVVVEDSSSIALVHPMELSWEEIEAWRSNFSERVREDLLGQLTREAPSWEEVDTQKFPRCSSHRVAGRLKKWGWNSPEENSPKVIKEVPELNLRAEVALDSPLCTKVAATEDERAESTVGVKSIKFYPMNLKWTQEKKRETAGISERVATELTLEVKKAFI</sequence>
<proteinExistence type="predicted"/>
<feature type="coiled-coil region" evidence="1">
    <location>
        <begin position="268"/>
        <end position="306"/>
    </location>
</feature>
<accession>A0A9W6GL29</accession>
<dbReference type="Pfam" id="PF13569">
    <property type="entry name" value="DUF4132"/>
    <property type="match status" value="1"/>
</dbReference>
<keyword evidence="4" id="KW-1185">Reference proteome</keyword>
<evidence type="ECO:0000313" key="4">
    <source>
        <dbReference type="Proteomes" id="UP001144471"/>
    </source>
</evidence>
<dbReference type="Proteomes" id="UP001144471">
    <property type="component" value="Unassembled WGS sequence"/>
</dbReference>
<gene>
    <name evidence="3" type="ORF">PM10SUCC1_16540</name>
</gene>
<comment type="caution">
    <text evidence="3">The sequence shown here is derived from an EMBL/GenBank/DDBJ whole genome shotgun (WGS) entry which is preliminary data.</text>
</comment>
<evidence type="ECO:0000256" key="1">
    <source>
        <dbReference type="SAM" id="Coils"/>
    </source>
</evidence>
<reference evidence="3" key="1">
    <citation type="submission" date="2022-12" db="EMBL/GenBank/DDBJ databases">
        <title>Reference genome sequencing for broad-spectrum identification of bacterial and archaeal isolates by mass spectrometry.</title>
        <authorList>
            <person name="Sekiguchi Y."/>
            <person name="Tourlousse D.M."/>
        </authorList>
    </citation>
    <scope>NUCLEOTIDE SEQUENCE</scope>
    <source>
        <strain evidence="3">10succ1</strain>
    </source>
</reference>